<accession>A0AAF0KIY3</accession>
<name>A0AAF0KIY3_9HYPH</name>
<evidence type="ECO:0000313" key="2">
    <source>
        <dbReference type="Proteomes" id="UP000298664"/>
    </source>
</evidence>
<dbReference type="Proteomes" id="UP000298664">
    <property type="component" value="Chromosome Circular"/>
</dbReference>
<dbReference type="EMBL" id="CP124733">
    <property type="protein sequence ID" value="WHA41564.1"/>
    <property type="molecule type" value="Genomic_DNA"/>
</dbReference>
<evidence type="ECO:0000313" key="1">
    <source>
        <dbReference type="EMBL" id="WHA41564.1"/>
    </source>
</evidence>
<reference evidence="1" key="1">
    <citation type="submission" date="2023-05" db="EMBL/GenBank/DDBJ databases">
        <title>Complete genome sequence of Agrobacterium larrymoorei CFBP5477.</title>
        <authorList>
            <person name="Yen H.-C."/>
            <person name="Chou L."/>
            <person name="Lin Y.-C."/>
            <person name="Lai E.-M."/>
            <person name="Kuo C.-H."/>
        </authorList>
    </citation>
    <scope>NUCLEOTIDE SEQUENCE</scope>
    <source>
        <strain evidence="1">CFBP5477</strain>
    </source>
</reference>
<protein>
    <submittedName>
        <fullName evidence="1">Uncharacterized protein</fullName>
    </submittedName>
</protein>
<proteinExistence type="predicted"/>
<dbReference type="RefSeq" id="WP_137393379.1">
    <property type="nucleotide sequence ID" value="NZ_CP124733.1"/>
</dbReference>
<organism evidence="1 2">
    <name type="scientific">Agrobacterium larrymoorei</name>
    <dbReference type="NCBI Taxonomy" id="160699"/>
    <lineage>
        <taxon>Bacteria</taxon>
        <taxon>Pseudomonadati</taxon>
        <taxon>Pseudomonadota</taxon>
        <taxon>Alphaproteobacteria</taxon>
        <taxon>Hyphomicrobiales</taxon>
        <taxon>Rhizobiaceae</taxon>
        <taxon>Rhizobium/Agrobacterium group</taxon>
        <taxon>Agrobacterium</taxon>
    </lineage>
</organism>
<sequence>MKYVIKAMFPDPLPQIINLDNQKTMYGGKTVAAGATIYLFADRQSERAGLVALGSVVKASAVLKIADVERQTPRVDITIRIETLSRDELGREQLHVFNDWKDGRPQTELNFKLYRQATSKIVGISDDASIYLDSFFH</sequence>
<dbReference type="AlphaFoldDB" id="A0AAF0KIY3"/>
<gene>
    <name evidence="1" type="ORF">CFBP5477_002715</name>
</gene>